<organism evidence="2 3">
    <name type="scientific">Parasponia andersonii</name>
    <name type="common">Sponia andersonii</name>
    <dbReference type="NCBI Taxonomy" id="3476"/>
    <lineage>
        <taxon>Eukaryota</taxon>
        <taxon>Viridiplantae</taxon>
        <taxon>Streptophyta</taxon>
        <taxon>Embryophyta</taxon>
        <taxon>Tracheophyta</taxon>
        <taxon>Spermatophyta</taxon>
        <taxon>Magnoliopsida</taxon>
        <taxon>eudicotyledons</taxon>
        <taxon>Gunneridae</taxon>
        <taxon>Pentapetalae</taxon>
        <taxon>rosids</taxon>
        <taxon>fabids</taxon>
        <taxon>Rosales</taxon>
        <taxon>Cannabaceae</taxon>
        <taxon>Parasponia</taxon>
    </lineage>
</organism>
<feature type="chain" id="PRO_5015135262" evidence="1">
    <location>
        <begin position="23"/>
        <end position="84"/>
    </location>
</feature>
<comment type="caution">
    <text evidence="2">The sequence shown here is derived from an EMBL/GenBank/DDBJ whole genome shotgun (WGS) entry which is preliminary data.</text>
</comment>
<feature type="signal peptide" evidence="1">
    <location>
        <begin position="1"/>
        <end position="22"/>
    </location>
</feature>
<dbReference type="AlphaFoldDB" id="A0A2P5DXE2"/>
<name>A0A2P5DXE2_PARAD</name>
<keyword evidence="1" id="KW-0732">Signal</keyword>
<proteinExistence type="predicted"/>
<sequence length="84" mass="8876">MAHRPVLLLSLMLISMSSVSHCLNFPIAGSNTSHLPSIVTDLVPQIQIEIVGVLRCGTSPPPNPPITPPLLPPLNGVNVTFTCV</sequence>
<protein>
    <submittedName>
        <fullName evidence="2">Uncharacterized protein</fullName>
    </submittedName>
</protein>
<evidence type="ECO:0000313" key="2">
    <source>
        <dbReference type="EMBL" id="PON77958.1"/>
    </source>
</evidence>
<evidence type="ECO:0000313" key="3">
    <source>
        <dbReference type="Proteomes" id="UP000237105"/>
    </source>
</evidence>
<reference evidence="3" key="1">
    <citation type="submission" date="2016-06" db="EMBL/GenBank/DDBJ databases">
        <title>Parallel loss of symbiosis genes in relatives of nitrogen-fixing non-legume Parasponia.</title>
        <authorList>
            <person name="Van Velzen R."/>
            <person name="Holmer R."/>
            <person name="Bu F."/>
            <person name="Rutten L."/>
            <person name="Van Zeijl A."/>
            <person name="Liu W."/>
            <person name="Santuari L."/>
            <person name="Cao Q."/>
            <person name="Sharma T."/>
            <person name="Shen D."/>
            <person name="Roswanjaya Y."/>
            <person name="Wardhani T."/>
            <person name="Kalhor M.S."/>
            <person name="Jansen J."/>
            <person name="Van den Hoogen J."/>
            <person name="Gungor B."/>
            <person name="Hartog M."/>
            <person name="Hontelez J."/>
            <person name="Verver J."/>
            <person name="Yang W.-C."/>
            <person name="Schijlen E."/>
            <person name="Repin R."/>
            <person name="Schilthuizen M."/>
            <person name="Schranz E."/>
            <person name="Heidstra R."/>
            <person name="Miyata K."/>
            <person name="Fedorova E."/>
            <person name="Kohlen W."/>
            <person name="Bisseling T."/>
            <person name="Smit S."/>
            <person name="Geurts R."/>
        </authorList>
    </citation>
    <scope>NUCLEOTIDE SEQUENCE [LARGE SCALE GENOMIC DNA]</scope>
    <source>
        <strain evidence="3">cv. WU1-14</strain>
    </source>
</reference>
<dbReference type="EMBL" id="JXTB01000011">
    <property type="protein sequence ID" value="PON77958.1"/>
    <property type="molecule type" value="Genomic_DNA"/>
</dbReference>
<keyword evidence="3" id="KW-1185">Reference proteome</keyword>
<evidence type="ECO:0000256" key="1">
    <source>
        <dbReference type="SAM" id="SignalP"/>
    </source>
</evidence>
<dbReference type="OrthoDB" id="10429683at2759"/>
<gene>
    <name evidence="2" type="ORF">PanWU01x14_023120</name>
</gene>
<accession>A0A2P5DXE2</accession>
<dbReference type="Proteomes" id="UP000237105">
    <property type="component" value="Unassembled WGS sequence"/>
</dbReference>